<protein>
    <submittedName>
        <fullName evidence="2">(Fe-S)-binding protein</fullName>
    </submittedName>
</protein>
<dbReference type="EMBL" id="RAQO01000005">
    <property type="protein sequence ID" value="RKF18890.1"/>
    <property type="molecule type" value="Genomic_DNA"/>
</dbReference>
<feature type="domain" description="Cysteine-rich" evidence="1">
    <location>
        <begin position="12"/>
        <end position="92"/>
    </location>
</feature>
<dbReference type="PANTHER" id="PTHR30296">
    <property type="entry name" value="UNCHARACTERIZED PROTEIN YKGE"/>
    <property type="match status" value="1"/>
</dbReference>
<feature type="domain" description="Cysteine-rich" evidence="1">
    <location>
        <begin position="140"/>
        <end position="223"/>
    </location>
</feature>
<accession>A0A420EDZ7</accession>
<dbReference type="AlphaFoldDB" id="A0A420EDZ7"/>
<name>A0A420EDZ7_9ALTE</name>
<sequence length="252" mass="28206">MRLYPEQPKQVYLYASCLVDMFDPNAGIAALQILEAQGIEVLWLEQQSCCGQPAYTSGYTDSAMKVAKQQFELFDTDIPVVVLSGSCAGMLRKHYPSLLEKECDSDALAKFSNQVFEWGEFLLNICQIKLLDKGETTKAVVHNSCSARREMGIAETTMRLLKQMDKVELVEPKYASECCGFGGSFAKRHQDISLAMVADKAKHLLETQASFLLSADWGCLLNINSYLEQQQSGMRGQHIATFIWQRCYGGEL</sequence>
<reference evidence="2 3" key="1">
    <citation type="submission" date="2018-09" db="EMBL/GenBank/DDBJ databases">
        <authorList>
            <person name="Wang Z."/>
        </authorList>
    </citation>
    <scope>NUCLEOTIDE SEQUENCE [LARGE SCALE GENOMIC DNA]</scope>
    <source>
        <strain evidence="2 3">ALS 81</strain>
    </source>
</reference>
<dbReference type="InterPro" id="IPR004017">
    <property type="entry name" value="Cys_rich_dom"/>
</dbReference>
<dbReference type="GO" id="GO:0005829">
    <property type="term" value="C:cytosol"/>
    <property type="evidence" value="ECO:0007669"/>
    <property type="project" value="TreeGrafter"/>
</dbReference>
<dbReference type="PANTHER" id="PTHR30296:SF0">
    <property type="entry name" value="LACTATE UTILIZATION PROTEIN A"/>
    <property type="match status" value="1"/>
</dbReference>
<dbReference type="Proteomes" id="UP000286482">
    <property type="component" value="Unassembled WGS sequence"/>
</dbReference>
<evidence type="ECO:0000259" key="1">
    <source>
        <dbReference type="Pfam" id="PF02754"/>
    </source>
</evidence>
<dbReference type="GO" id="GO:0016491">
    <property type="term" value="F:oxidoreductase activity"/>
    <property type="evidence" value="ECO:0007669"/>
    <property type="project" value="UniProtKB-ARBA"/>
</dbReference>
<dbReference type="Pfam" id="PF02754">
    <property type="entry name" value="CCG"/>
    <property type="match status" value="2"/>
</dbReference>
<keyword evidence="3" id="KW-1185">Reference proteome</keyword>
<organism evidence="2 3">
    <name type="scientific">Alginatibacterium sediminis</name>
    <dbReference type="NCBI Taxonomy" id="2164068"/>
    <lineage>
        <taxon>Bacteria</taxon>
        <taxon>Pseudomonadati</taxon>
        <taxon>Pseudomonadota</taxon>
        <taxon>Gammaproteobacteria</taxon>
        <taxon>Alteromonadales</taxon>
        <taxon>Alteromonadaceae</taxon>
        <taxon>Alginatibacterium</taxon>
    </lineage>
</organism>
<dbReference type="OrthoDB" id="9770306at2"/>
<evidence type="ECO:0000313" key="3">
    <source>
        <dbReference type="Proteomes" id="UP000286482"/>
    </source>
</evidence>
<comment type="caution">
    <text evidence="2">The sequence shown here is derived from an EMBL/GenBank/DDBJ whole genome shotgun (WGS) entry which is preliminary data.</text>
</comment>
<evidence type="ECO:0000313" key="2">
    <source>
        <dbReference type="EMBL" id="RKF18890.1"/>
    </source>
</evidence>
<gene>
    <name evidence="2" type="ORF">DBZ36_09280</name>
</gene>
<proteinExistence type="predicted"/>